<evidence type="ECO:0000256" key="9">
    <source>
        <dbReference type="ARBA" id="ARBA00022840"/>
    </source>
</evidence>
<feature type="binding site" evidence="15">
    <location>
        <position position="465"/>
    </location>
    <ligand>
        <name>Mg(2+)</name>
        <dbReference type="ChEBI" id="CHEBI:18420"/>
        <note>shared with alpha subunit</note>
    </ligand>
</feature>
<dbReference type="PANTHER" id="PTHR10947">
    <property type="entry name" value="PHENYLALANYL-TRNA SYNTHETASE BETA CHAIN AND LEUCINE-RICH REPEAT-CONTAINING PROTEIN 47"/>
    <property type="match status" value="1"/>
</dbReference>
<dbReference type="InterPro" id="IPR005121">
    <property type="entry name" value="Fdx_antiC-bd"/>
</dbReference>
<sequence>MRVSTEWLSDYISLENVAPEDLAERITRAGIEIDVVENRNQGITKVVVGYVKSKEKHPDADKLNICKVDAGLEEELQIVCGAKNVDAGQKVPVAMIGAKLPGGLDIKKAKLRGVLSQGMICSAKELGLNDKLLPKEQQEGILVLPSDLEPGTPIEQVLGLNDHVLELDLTPNRSDALSMIGAAYEVSAILGREITLPKPEEQLTESGSPAAEHISVTVNAPELCTHYAARYITGVQIASSPQWMQNRLMAAGIRPINNIVDITNYVMLEYGQPLHAFDADQLAGGNIVVRTAAEGEKMVTLDGQERKLKETMLLITDGEKPVAIAGVMGGENSEVTSSTVNLLLESARFDGTTVRKTSRDLGLRSESSLRFEKNVDPNAVIPALNRAASLIAQYAAGTVHPGIVESAPAQTEELVISLSTDKVNNYLGTQLTTEEIKAIFDRLDFAYEVSSGDELEVTVPTRRGDITRDVDLIEEVARLYGYDLIPTTVIEGPTTPGSFTKDQTIRRALRALLSNGGYHEMISYSFVNPVRGSLFSELTKGSHSVKLSMPMSEEQSVLRTSILPQMLSAAEYNRNRKQDSLALFEIGNVFYTEEESLTKQPREIPALSLLLSGNRVEKQWNTTVEKVDFFDLKGAIESIFAYLGLDKYVSYIANEPKDFHPGRSASIYLNIEGKDAILIGTMGQVHPDIQNSYDLADTYVAELSLEAIYEYARPALVYRELPRFPAVERDIAVVVEENVEAGAMLSAIRESAGELLQSVQVFDIFTGEKLGLGKKSVALALTYRHHEHTLTEEEITAVHSKVVEDLSTRFGAELRK</sequence>
<evidence type="ECO:0000256" key="7">
    <source>
        <dbReference type="ARBA" id="ARBA00022723"/>
    </source>
</evidence>
<evidence type="ECO:0000256" key="14">
    <source>
        <dbReference type="ARBA" id="ARBA00049255"/>
    </source>
</evidence>
<feature type="domain" description="FDX-ACB" evidence="18">
    <location>
        <begin position="722"/>
        <end position="815"/>
    </location>
</feature>
<dbReference type="Gene3D" id="3.30.70.380">
    <property type="entry name" value="Ferrodoxin-fold anticodon-binding domain"/>
    <property type="match status" value="1"/>
</dbReference>
<evidence type="ECO:0000256" key="5">
    <source>
        <dbReference type="ARBA" id="ARBA00022555"/>
    </source>
</evidence>
<dbReference type="SUPFAM" id="SSF56037">
    <property type="entry name" value="PheT/TilS domain"/>
    <property type="match status" value="1"/>
</dbReference>
<organism evidence="20 21">
    <name type="scientific">Paenibacillus gallinarum</name>
    <dbReference type="NCBI Taxonomy" id="2762232"/>
    <lineage>
        <taxon>Bacteria</taxon>
        <taxon>Bacillati</taxon>
        <taxon>Bacillota</taxon>
        <taxon>Bacilli</taxon>
        <taxon>Bacillales</taxon>
        <taxon>Paenibacillaceae</taxon>
        <taxon>Paenibacillus</taxon>
    </lineage>
</organism>
<evidence type="ECO:0000313" key="21">
    <source>
        <dbReference type="Proteomes" id="UP000608071"/>
    </source>
</evidence>
<evidence type="ECO:0000256" key="13">
    <source>
        <dbReference type="ARBA" id="ARBA00023146"/>
    </source>
</evidence>
<comment type="caution">
    <text evidence="20">The sequence shown here is derived from an EMBL/GenBank/DDBJ whole genome shotgun (WGS) entry which is preliminary data.</text>
</comment>
<dbReference type="NCBIfam" id="TIGR00472">
    <property type="entry name" value="pheT_bact"/>
    <property type="match status" value="1"/>
</dbReference>
<dbReference type="InterPro" id="IPR045060">
    <property type="entry name" value="Phe-tRNA-ligase_IIc_bsu"/>
</dbReference>
<evidence type="ECO:0000259" key="18">
    <source>
        <dbReference type="PROSITE" id="PS51447"/>
    </source>
</evidence>
<dbReference type="PROSITE" id="PS51483">
    <property type="entry name" value="B5"/>
    <property type="match status" value="1"/>
</dbReference>
<dbReference type="Gene3D" id="3.30.56.10">
    <property type="match status" value="2"/>
</dbReference>
<reference evidence="20 21" key="1">
    <citation type="submission" date="2020-08" db="EMBL/GenBank/DDBJ databases">
        <title>A Genomic Blueprint of the Chicken Gut Microbiome.</title>
        <authorList>
            <person name="Gilroy R."/>
            <person name="Ravi A."/>
            <person name="Getino M."/>
            <person name="Pursley I."/>
            <person name="Horton D.L."/>
            <person name="Alikhan N.-F."/>
            <person name="Baker D."/>
            <person name="Gharbi K."/>
            <person name="Hall N."/>
            <person name="Watson M."/>
            <person name="Adriaenssens E.M."/>
            <person name="Foster-Nyarko E."/>
            <person name="Jarju S."/>
            <person name="Secka A."/>
            <person name="Antonio M."/>
            <person name="Oren A."/>
            <person name="Chaudhuri R."/>
            <person name="La Ragione R.M."/>
            <person name="Hildebrand F."/>
            <person name="Pallen M.J."/>
        </authorList>
    </citation>
    <scope>NUCLEOTIDE SEQUENCE [LARGE SCALE GENOMIC DNA]</scope>
    <source>
        <strain evidence="20 21">Sa2BVA9</strain>
    </source>
</reference>
<evidence type="ECO:0000256" key="2">
    <source>
        <dbReference type="ARBA" id="ARBA00008653"/>
    </source>
</evidence>
<keyword evidence="4 15" id="KW-0963">Cytoplasm</keyword>
<evidence type="ECO:0000256" key="12">
    <source>
        <dbReference type="ARBA" id="ARBA00022917"/>
    </source>
</evidence>
<proteinExistence type="inferred from homology"/>
<comment type="similarity">
    <text evidence="2 15">Belongs to the phenylalanyl-tRNA synthetase beta subunit family. Type 1 subfamily.</text>
</comment>
<dbReference type="Pfam" id="PF03147">
    <property type="entry name" value="FDX-ACB"/>
    <property type="match status" value="1"/>
</dbReference>
<dbReference type="InterPro" id="IPR045864">
    <property type="entry name" value="aa-tRNA-synth_II/BPL/LPL"/>
</dbReference>
<dbReference type="Proteomes" id="UP000608071">
    <property type="component" value="Unassembled WGS sequence"/>
</dbReference>
<evidence type="ECO:0000256" key="3">
    <source>
        <dbReference type="ARBA" id="ARBA00011209"/>
    </source>
</evidence>
<keyword evidence="13 15" id="KW-0030">Aminoacyl-tRNA synthetase</keyword>
<comment type="subunit">
    <text evidence="3 15">Tetramer of two alpha and two beta subunits.</text>
</comment>
<dbReference type="CDD" id="cd02796">
    <property type="entry name" value="tRNA_bind_bactPheRS"/>
    <property type="match status" value="1"/>
</dbReference>
<keyword evidence="6 15" id="KW-0436">Ligase</keyword>
<dbReference type="InterPro" id="IPR005146">
    <property type="entry name" value="B3/B4_tRNA-bd"/>
</dbReference>
<dbReference type="SUPFAM" id="SSF54991">
    <property type="entry name" value="Anticodon-binding domain of PheRS"/>
    <property type="match status" value="1"/>
</dbReference>
<dbReference type="Gene3D" id="2.40.50.140">
    <property type="entry name" value="Nucleic acid-binding proteins"/>
    <property type="match status" value="1"/>
</dbReference>
<keyword evidence="8 15" id="KW-0547">Nucleotide-binding</keyword>
<dbReference type="CDD" id="cd00769">
    <property type="entry name" value="PheRS_beta_core"/>
    <property type="match status" value="1"/>
</dbReference>
<dbReference type="Pfam" id="PF03484">
    <property type="entry name" value="B5"/>
    <property type="match status" value="1"/>
</dbReference>
<comment type="cofactor">
    <cofactor evidence="15">
        <name>Mg(2+)</name>
        <dbReference type="ChEBI" id="CHEBI:18420"/>
    </cofactor>
    <text evidence="15">Binds 2 magnesium ions per tetramer.</text>
</comment>
<dbReference type="PROSITE" id="PS50886">
    <property type="entry name" value="TRBD"/>
    <property type="match status" value="1"/>
</dbReference>
<dbReference type="EC" id="6.1.1.20" evidence="15"/>
<dbReference type="EMBL" id="JACSQL010000001">
    <property type="protein sequence ID" value="MBD7966869.1"/>
    <property type="molecule type" value="Genomic_DNA"/>
</dbReference>
<dbReference type="InterPro" id="IPR002547">
    <property type="entry name" value="tRNA-bd_dom"/>
</dbReference>
<protein>
    <recommendedName>
        <fullName evidence="15">Phenylalanine--tRNA ligase beta subunit</fullName>
        <ecNumber evidence="15">6.1.1.20</ecNumber>
    </recommendedName>
    <alternativeName>
        <fullName evidence="15">Phenylalanyl-tRNA synthetase beta subunit</fullName>
        <shortName evidence="15">PheRS</shortName>
    </alternativeName>
</protein>
<feature type="domain" description="B5" evidence="19">
    <location>
        <begin position="411"/>
        <end position="487"/>
    </location>
</feature>
<evidence type="ECO:0000259" key="19">
    <source>
        <dbReference type="PROSITE" id="PS51483"/>
    </source>
</evidence>
<dbReference type="SMART" id="SM00896">
    <property type="entry name" value="FDX-ACB"/>
    <property type="match status" value="1"/>
</dbReference>
<keyword evidence="11 16" id="KW-0694">RNA-binding</keyword>
<feature type="binding site" evidence="15">
    <location>
        <position position="474"/>
    </location>
    <ligand>
        <name>Mg(2+)</name>
        <dbReference type="ChEBI" id="CHEBI:18420"/>
        <note>shared with alpha subunit</note>
    </ligand>
</feature>
<dbReference type="InterPro" id="IPR020825">
    <property type="entry name" value="Phe-tRNA_synthase-like_B3/B4"/>
</dbReference>
<keyword evidence="12 15" id="KW-0648">Protein biosynthesis</keyword>
<dbReference type="InterPro" id="IPR009061">
    <property type="entry name" value="DNA-bd_dom_put_sf"/>
</dbReference>
<dbReference type="InterPro" id="IPR005147">
    <property type="entry name" value="tRNA_synthase_B5-dom"/>
</dbReference>
<accession>A0ABR8SUT3</accession>
<keyword evidence="7 15" id="KW-0479">Metal-binding</keyword>
<keyword evidence="21" id="KW-1185">Reference proteome</keyword>
<feature type="domain" description="TRNA-binding" evidence="17">
    <location>
        <begin position="40"/>
        <end position="155"/>
    </location>
</feature>
<feature type="binding site" evidence="15">
    <location>
        <position position="471"/>
    </location>
    <ligand>
        <name>Mg(2+)</name>
        <dbReference type="ChEBI" id="CHEBI:18420"/>
        <note>shared with alpha subunit</note>
    </ligand>
</feature>
<dbReference type="HAMAP" id="MF_00283">
    <property type="entry name" value="Phe_tRNA_synth_beta1"/>
    <property type="match status" value="1"/>
</dbReference>
<dbReference type="InterPro" id="IPR004532">
    <property type="entry name" value="Phe-tRNA-ligase_IIc_bsu_bact"/>
</dbReference>
<keyword evidence="10 15" id="KW-0460">Magnesium</keyword>
<evidence type="ECO:0000313" key="20">
    <source>
        <dbReference type="EMBL" id="MBD7966869.1"/>
    </source>
</evidence>
<dbReference type="InterPro" id="IPR041616">
    <property type="entry name" value="PheRS_beta_core"/>
</dbReference>
<keyword evidence="5 16" id="KW-0820">tRNA-binding</keyword>
<comment type="catalytic activity">
    <reaction evidence="14 15">
        <text>tRNA(Phe) + L-phenylalanine + ATP = L-phenylalanyl-tRNA(Phe) + AMP + diphosphate + H(+)</text>
        <dbReference type="Rhea" id="RHEA:19413"/>
        <dbReference type="Rhea" id="RHEA-COMP:9668"/>
        <dbReference type="Rhea" id="RHEA-COMP:9699"/>
        <dbReference type="ChEBI" id="CHEBI:15378"/>
        <dbReference type="ChEBI" id="CHEBI:30616"/>
        <dbReference type="ChEBI" id="CHEBI:33019"/>
        <dbReference type="ChEBI" id="CHEBI:58095"/>
        <dbReference type="ChEBI" id="CHEBI:78442"/>
        <dbReference type="ChEBI" id="CHEBI:78531"/>
        <dbReference type="ChEBI" id="CHEBI:456215"/>
        <dbReference type="EC" id="6.1.1.20"/>
    </reaction>
</comment>
<evidence type="ECO:0000256" key="1">
    <source>
        <dbReference type="ARBA" id="ARBA00004496"/>
    </source>
</evidence>
<evidence type="ECO:0000256" key="8">
    <source>
        <dbReference type="ARBA" id="ARBA00022741"/>
    </source>
</evidence>
<dbReference type="Gene3D" id="3.50.40.10">
    <property type="entry name" value="Phenylalanyl-trna Synthetase, Chain B, domain 3"/>
    <property type="match status" value="1"/>
</dbReference>
<comment type="subcellular location">
    <subcellularLocation>
        <location evidence="1 15">Cytoplasm</location>
    </subcellularLocation>
</comment>
<dbReference type="GO" id="GO:0004826">
    <property type="term" value="F:phenylalanine-tRNA ligase activity"/>
    <property type="evidence" value="ECO:0007669"/>
    <property type="project" value="UniProtKB-EC"/>
</dbReference>
<dbReference type="NCBIfam" id="NF045760">
    <property type="entry name" value="YtpR"/>
    <property type="match status" value="1"/>
</dbReference>
<dbReference type="InterPro" id="IPR036690">
    <property type="entry name" value="Fdx_antiC-bd_sf"/>
</dbReference>
<dbReference type="SUPFAM" id="SSF55681">
    <property type="entry name" value="Class II aaRS and biotin synthetases"/>
    <property type="match status" value="1"/>
</dbReference>
<dbReference type="InterPro" id="IPR012340">
    <property type="entry name" value="NA-bd_OB-fold"/>
</dbReference>
<dbReference type="Pfam" id="PF01588">
    <property type="entry name" value="tRNA_bind"/>
    <property type="match status" value="1"/>
</dbReference>
<dbReference type="PANTHER" id="PTHR10947:SF0">
    <property type="entry name" value="PHENYLALANINE--TRNA LIGASE BETA SUBUNIT"/>
    <property type="match status" value="1"/>
</dbReference>
<dbReference type="SUPFAM" id="SSF50249">
    <property type="entry name" value="Nucleic acid-binding proteins"/>
    <property type="match status" value="1"/>
</dbReference>
<feature type="binding site" evidence="15">
    <location>
        <position position="475"/>
    </location>
    <ligand>
        <name>Mg(2+)</name>
        <dbReference type="ChEBI" id="CHEBI:18420"/>
        <note>shared with alpha subunit</note>
    </ligand>
</feature>
<dbReference type="Gene3D" id="3.30.930.10">
    <property type="entry name" value="Bira Bifunctional Protein, Domain 2"/>
    <property type="match status" value="1"/>
</dbReference>
<keyword evidence="9 15" id="KW-0067">ATP-binding</keyword>
<dbReference type="SMART" id="SM00874">
    <property type="entry name" value="B5"/>
    <property type="match status" value="1"/>
</dbReference>
<gene>
    <name evidence="15" type="primary">pheT</name>
    <name evidence="20" type="ORF">H9647_02220</name>
</gene>
<evidence type="ECO:0000256" key="16">
    <source>
        <dbReference type="PROSITE-ProRule" id="PRU00209"/>
    </source>
</evidence>
<evidence type="ECO:0000256" key="15">
    <source>
        <dbReference type="HAMAP-Rule" id="MF_00283"/>
    </source>
</evidence>
<evidence type="ECO:0000256" key="6">
    <source>
        <dbReference type="ARBA" id="ARBA00022598"/>
    </source>
</evidence>
<dbReference type="Pfam" id="PF03483">
    <property type="entry name" value="B3_4"/>
    <property type="match status" value="1"/>
</dbReference>
<evidence type="ECO:0000256" key="10">
    <source>
        <dbReference type="ARBA" id="ARBA00022842"/>
    </source>
</evidence>
<evidence type="ECO:0000256" key="11">
    <source>
        <dbReference type="ARBA" id="ARBA00022884"/>
    </source>
</evidence>
<dbReference type="PROSITE" id="PS51447">
    <property type="entry name" value="FDX_ACB"/>
    <property type="match status" value="1"/>
</dbReference>
<evidence type="ECO:0000259" key="17">
    <source>
        <dbReference type="PROSITE" id="PS50886"/>
    </source>
</evidence>
<dbReference type="Pfam" id="PF17759">
    <property type="entry name" value="tRNA_synthFbeta"/>
    <property type="match status" value="1"/>
</dbReference>
<dbReference type="RefSeq" id="WP_191797785.1">
    <property type="nucleotide sequence ID" value="NZ_JACSQL010000001.1"/>
</dbReference>
<name>A0ABR8SUT3_9BACL</name>
<evidence type="ECO:0000256" key="4">
    <source>
        <dbReference type="ARBA" id="ARBA00022490"/>
    </source>
</evidence>
<dbReference type="InterPro" id="IPR033714">
    <property type="entry name" value="tRNA_bind_bactPheRS"/>
</dbReference>
<dbReference type="SUPFAM" id="SSF46955">
    <property type="entry name" value="Putative DNA-binding domain"/>
    <property type="match status" value="1"/>
</dbReference>
<dbReference type="SMART" id="SM00873">
    <property type="entry name" value="B3_4"/>
    <property type="match status" value="1"/>
</dbReference>